<evidence type="ECO:0000259" key="2">
    <source>
        <dbReference type="PROSITE" id="PS50041"/>
    </source>
</evidence>
<feature type="non-terminal residue" evidence="3">
    <location>
        <position position="1"/>
    </location>
</feature>
<evidence type="ECO:0000313" key="3">
    <source>
        <dbReference type="EMBL" id="GMT16482.1"/>
    </source>
</evidence>
<dbReference type="CDD" id="cd00037">
    <property type="entry name" value="CLECT"/>
    <property type="match status" value="1"/>
</dbReference>
<keyword evidence="4" id="KW-1185">Reference proteome</keyword>
<dbReference type="InterPro" id="IPR016186">
    <property type="entry name" value="C-type_lectin-like/link_sf"/>
</dbReference>
<organism evidence="3 4">
    <name type="scientific">Pristionchus fissidentatus</name>
    <dbReference type="NCBI Taxonomy" id="1538716"/>
    <lineage>
        <taxon>Eukaryota</taxon>
        <taxon>Metazoa</taxon>
        <taxon>Ecdysozoa</taxon>
        <taxon>Nematoda</taxon>
        <taxon>Chromadorea</taxon>
        <taxon>Rhabditida</taxon>
        <taxon>Rhabditina</taxon>
        <taxon>Diplogasteromorpha</taxon>
        <taxon>Diplogasteroidea</taxon>
        <taxon>Neodiplogasteridae</taxon>
        <taxon>Pristionchus</taxon>
    </lineage>
</organism>
<comment type="caution">
    <text evidence="3">The sequence shown here is derived from an EMBL/GenBank/DDBJ whole genome shotgun (WGS) entry which is preliminary data.</text>
</comment>
<evidence type="ECO:0000256" key="1">
    <source>
        <dbReference type="ARBA" id="ARBA00023157"/>
    </source>
</evidence>
<dbReference type="Gene3D" id="3.10.100.10">
    <property type="entry name" value="Mannose-Binding Protein A, subunit A"/>
    <property type="match status" value="1"/>
</dbReference>
<name>A0AAV5VE97_9BILA</name>
<dbReference type="EMBL" id="BTSY01000002">
    <property type="protein sequence ID" value="GMT16482.1"/>
    <property type="molecule type" value="Genomic_DNA"/>
</dbReference>
<accession>A0AAV5VE97</accession>
<evidence type="ECO:0000313" key="4">
    <source>
        <dbReference type="Proteomes" id="UP001432322"/>
    </source>
</evidence>
<dbReference type="InterPro" id="IPR050976">
    <property type="entry name" value="Snaclec"/>
</dbReference>
<reference evidence="3" key="1">
    <citation type="submission" date="2023-10" db="EMBL/GenBank/DDBJ databases">
        <title>Genome assembly of Pristionchus species.</title>
        <authorList>
            <person name="Yoshida K."/>
            <person name="Sommer R.J."/>
        </authorList>
    </citation>
    <scope>NUCLEOTIDE SEQUENCE</scope>
    <source>
        <strain evidence="3">RS5133</strain>
    </source>
</reference>
<dbReference type="InterPro" id="IPR001304">
    <property type="entry name" value="C-type_lectin-like"/>
</dbReference>
<gene>
    <name evidence="3" type="ORF">PFISCL1PPCAC_7779</name>
</gene>
<keyword evidence="1" id="KW-1015">Disulfide bond</keyword>
<dbReference type="PROSITE" id="PS50041">
    <property type="entry name" value="C_TYPE_LECTIN_2"/>
    <property type="match status" value="1"/>
</dbReference>
<proteinExistence type="predicted"/>
<sequence length="156" mass="17818">ICTAFACPSGYDVIFDGVCTQNIGYMSFTDAKNKCQNGHLPIVRNEKDQSRLVQFVTGYPTVWIDLKCDGEKFVWSDGTEANYTNFKVAKKSTLSSDPLCPHALSLYYFFRRHWNANLKKKSQPVTSGRCSSFSSPSLIIDTITDRRRDERRRKGR</sequence>
<dbReference type="PANTHER" id="PTHR22991:SF40">
    <property type="entry name" value="PROTEIN CBG13490"/>
    <property type="match status" value="1"/>
</dbReference>
<dbReference type="SMART" id="SM00034">
    <property type="entry name" value="CLECT"/>
    <property type="match status" value="1"/>
</dbReference>
<dbReference type="AlphaFoldDB" id="A0AAV5VE97"/>
<dbReference type="Pfam" id="PF00059">
    <property type="entry name" value="Lectin_C"/>
    <property type="match status" value="1"/>
</dbReference>
<dbReference type="PANTHER" id="PTHR22991">
    <property type="entry name" value="PROTEIN CBG13490"/>
    <property type="match status" value="1"/>
</dbReference>
<dbReference type="Proteomes" id="UP001432322">
    <property type="component" value="Unassembled WGS sequence"/>
</dbReference>
<feature type="domain" description="C-type lectin" evidence="2">
    <location>
        <begin position="15"/>
        <end position="115"/>
    </location>
</feature>
<dbReference type="SUPFAM" id="SSF56436">
    <property type="entry name" value="C-type lectin-like"/>
    <property type="match status" value="1"/>
</dbReference>
<protein>
    <recommendedName>
        <fullName evidence="2">C-type lectin domain-containing protein</fullName>
    </recommendedName>
</protein>
<dbReference type="InterPro" id="IPR016187">
    <property type="entry name" value="CTDL_fold"/>
</dbReference>